<evidence type="ECO:0000313" key="2">
    <source>
        <dbReference type="Proteomes" id="UP000194153"/>
    </source>
</evidence>
<accession>A0ABQ0MIQ8</accession>
<name>A0ABQ0MIQ8_9BACT</name>
<evidence type="ECO:0000313" key="1">
    <source>
        <dbReference type="EMBL" id="GAW66971.1"/>
    </source>
</evidence>
<gene>
    <name evidence="1" type="ORF">GPEL0_01r2565</name>
</gene>
<organism evidence="1 2">
    <name type="scientific">Geoanaerobacter pelophilus</name>
    <dbReference type="NCBI Taxonomy" id="60036"/>
    <lineage>
        <taxon>Bacteria</taxon>
        <taxon>Pseudomonadati</taxon>
        <taxon>Thermodesulfobacteriota</taxon>
        <taxon>Desulfuromonadia</taxon>
        <taxon>Geobacterales</taxon>
        <taxon>Geobacteraceae</taxon>
        <taxon>Geoanaerobacter</taxon>
    </lineage>
</organism>
<comment type="caution">
    <text evidence="1">The sequence shown here is derived from an EMBL/GenBank/DDBJ whole genome shotgun (WGS) entry which is preliminary data.</text>
</comment>
<sequence>MVRHPETIVVGGEDVKLQYLPAAQRGLTLFFTRCSSLCCRGPVRSVAGALSGRFSVTGFARCGMRRTVTLRVGGS</sequence>
<reference evidence="2" key="1">
    <citation type="submission" date="2017-05" db="EMBL/GenBank/DDBJ databases">
        <title>Draft genome sequence of Geobacter pelophilus, a iron(III)-reducing bacteria.</title>
        <authorList>
            <person name="Aoyagi T."/>
            <person name="Koike H."/>
            <person name="Morita T."/>
            <person name="Sato Y."/>
            <person name="Habe H."/>
            <person name="Hori T."/>
        </authorList>
    </citation>
    <scope>NUCLEOTIDE SEQUENCE [LARGE SCALE GENOMIC DNA]</scope>
    <source>
        <strain evidence="2">Drf2</strain>
    </source>
</reference>
<proteinExistence type="predicted"/>
<dbReference type="EMBL" id="BDQG01000001">
    <property type="protein sequence ID" value="GAW66971.1"/>
    <property type="molecule type" value="Genomic_DNA"/>
</dbReference>
<keyword evidence="2" id="KW-1185">Reference proteome</keyword>
<dbReference type="Proteomes" id="UP000194153">
    <property type="component" value="Unassembled WGS sequence"/>
</dbReference>
<protein>
    <submittedName>
        <fullName evidence="1">Uncharacterized protein</fullName>
    </submittedName>
</protein>